<accession>A0A506UKM2</accession>
<name>A0A506UKM2_9PROT</name>
<feature type="compositionally biased region" description="Low complexity" evidence="1">
    <location>
        <begin position="88"/>
        <end position="118"/>
    </location>
</feature>
<protein>
    <submittedName>
        <fullName evidence="2">Uncharacterized protein</fullName>
    </submittedName>
</protein>
<feature type="region of interest" description="Disordered" evidence="1">
    <location>
        <begin position="79"/>
        <end position="172"/>
    </location>
</feature>
<keyword evidence="3" id="KW-1185">Reference proteome</keyword>
<comment type="caution">
    <text evidence="2">The sequence shown here is derived from an EMBL/GenBank/DDBJ whole genome shotgun (WGS) entry which is preliminary data.</text>
</comment>
<evidence type="ECO:0000256" key="1">
    <source>
        <dbReference type="SAM" id="MobiDB-lite"/>
    </source>
</evidence>
<dbReference type="AlphaFoldDB" id="A0A506UKM2"/>
<dbReference type="Proteomes" id="UP000315037">
    <property type="component" value="Unassembled WGS sequence"/>
</dbReference>
<dbReference type="RefSeq" id="WP_165600594.1">
    <property type="nucleotide sequence ID" value="NZ_SORZ01000002.1"/>
</dbReference>
<organism evidence="2 3">
    <name type="scientific">Oecophyllibacter saccharovorans</name>
    <dbReference type="NCBI Taxonomy" id="2558360"/>
    <lineage>
        <taxon>Bacteria</taxon>
        <taxon>Pseudomonadati</taxon>
        <taxon>Pseudomonadota</taxon>
        <taxon>Alphaproteobacteria</taxon>
        <taxon>Acetobacterales</taxon>
        <taxon>Acetobacteraceae</taxon>
        <taxon>Oecophyllibacter</taxon>
    </lineage>
</organism>
<feature type="compositionally biased region" description="Polar residues" evidence="1">
    <location>
        <begin position="135"/>
        <end position="145"/>
    </location>
</feature>
<evidence type="ECO:0000313" key="2">
    <source>
        <dbReference type="EMBL" id="TPW33876.1"/>
    </source>
</evidence>
<gene>
    <name evidence="2" type="ORF">E3202_04600</name>
</gene>
<feature type="compositionally biased region" description="Polar residues" evidence="1">
    <location>
        <begin position="158"/>
        <end position="172"/>
    </location>
</feature>
<reference evidence="2 3" key="1">
    <citation type="submission" date="2019-03" db="EMBL/GenBank/DDBJ databases">
        <title>The complete genome sequence of Neokomagataea sp. Jb2 NBRC113641.</title>
        <authorList>
            <person name="Chua K.-O."/>
            <person name="Chan K.-G."/>
            <person name="See-Too W.-S."/>
        </authorList>
    </citation>
    <scope>NUCLEOTIDE SEQUENCE [LARGE SCALE GENOMIC DNA]</scope>
    <source>
        <strain evidence="2 3">Jb2</strain>
    </source>
</reference>
<evidence type="ECO:0000313" key="3">
    <source>
        <dbReference type="Proteomes" id="UP000315037"/>
    </source>
</evidence>
<proteinExistence type="predicted"/>
<dbReference type="EMBL" id="SORZ01000002">
    <property type="protein sequence ID" value="TPW33876.1"/>
    <property type="molecule type" value="Genomic_DNA"/>
</dbReference>
<sequence length="172" mass="17350">MTALPETRAPFPARVFFLFGPAASLMKSGWLLGAALTVGMLGGCSEHSLYCRPGAVHASASFAEGLLWPTWPVSTMALCPPPKPTPAPTKTATVTLSGQSGSGQSSSGQAGGSAQASAHPQTQSAAPARPVPTKPMTTEELNQLQLDKLPGAPAAGSTPFSAPSKTAVTPPS</sequence>